<dbReference type="InterPro" id="IPR025282">
    <property type="entry name" value="DUF4214"/>
</dbReference>
<reference evidence="2 3" key="1">
    <citation type="submission" date="2018-07" db="EMBL/GenBank/DDBJ databases">
        <title>Genome sequencing of Moraxellaceae gen. HYN0046.</title>
        <authorList>
            <person name="Kim M."/>
            <person name="Yi H."/>
        </authorList>
    </citation>
    <scope>NUCLEOTIDE SEQUENCE [LARGE SCALE GENOMIC DNA]</scope>
    <source>
        <strain evidence="2 3">HYN0046</strain>
    </source>
</reference>
<proteinExistence type="predicted"/>
<evidence type="ECO:0000259" key="1">
    <source>
        <dbReference type="Pfam" id="PF13946"/>
    </source>
</evidence>
<sequence length="120" mass="13341">MKMPIQASPNTTLTLNSLLEFNDDEFVHNAYEALLRRPPDPSGLQSNLQQLSNGESKLGILKQLRFSPEGGHDSAIALELDIAIQGMISDTERLLFVSTNVKNIYYKFKAAAEMSSRKVT</sequence>
<dbReference type="AlphaFoldDB" id="A0A345P4C8"/>
<evidence type="ECO:0000313" key="2">
    <source>
        <dbReference type="EMBL" id="AXI02137.1"/>
    </source>
</evidence>
<protein>
    <submittedName>
        <fullName evidence="2">DUF4214 domain-containing protein</fullName>
    </submittedName>
</protein>
<dbReference type="EMBL" id="CP031222">
    <property type="protein sequence ID" value="AXI02137.1"/>
    <property type="molecule type" value="Genomic_DNA"/>
</dbReference>
<feature type="domain" description="DUF4214" evidence="1">
    <location>
        <begin position="21"/>
        <end position="69"/>
    </location>
</feature>
<keyword evidence="3" id="KW-1185">Reference proteome</keyword>
<dbReference type="KEGG" id="mbah:HYN46_04265"/>
<dbReference type="Pfam" id="PF13946">
    <property type="entry name" value="DUF4214"/>
    <property type="match status" value="1"/>
</dbReference>
<organism evidence="2 3">
    <name type="scientific">Aquirhabdus parva</name>
    <dbReference type="NCBI Taxonomy" id="2283318"/>
    <lineage>
        <taxon>Bacteria</taxon>
        <taxon>Pseudomonadati</taxon>
        <taxon>Pseudomonadota</taxon>
        <taxon>Gammaproteobacteria</taxon>
        <taxon>Moraxellales</taxon>
        <taxon>Moraxellaceae</taxon>
        <taxon>Aquirhabdus</taxon>
    </lineage>
</organism>
<dbReference type="Proteomes" id="UP000253940">
    <property type="component" value="Chromosome"/>
</dbReference>
<evidence type="ECO:0000313" key="3">
    <source>
        <dbReference type="Proteomes" id="UP000253940"/>
    </source>
</evidence>
<accession>A0A345P4C8</accession>
<gene>
    <name evidence="2" type="ORF">HYN46_04265</name>
</gene>
<name>A0A345P4C8_9GAMM</name>
<dbReference type="OrthoDB" id="8210690at2"/>